<gene>
    <name evidence="6" type="primary">ubiE</name>
    <name evidence="5" type="synonym">menG</name>
    <name evidence="6" type="ORF">SOCEGT47_027230</name>
</gene>
<evidence type="ECO:0000256" key="1">
    <source>
        <dbReference type="ARBA" id="ARBA00022428"/>
    </source>
</evidence>
<evidence type="ECO:0000256" key="2">
    <source>
        <dbReference type="ARBA" id="ARBA00022603"/>
    </source>
</evidence>
<dbReference type="UniPathway" id="UPA00079">
    <property type="reaction ID" value="UER00169"/>
</dbReference>
<dbReference type="Gene3D" id="3.40.50.150">
    <property type="entry name" value="Vaccinia Virus protein VP39"/>
    <property type="match status" value="1"/>
</dbReference>
<dbReference type="PANTHER" id="PTHR43591">
    <property type="entry name" value="METHYLTRANSFERASE"/>
    <property type="match status" value="1"/>
</dbReference>
<comment type="caution">
    <text evidence="5">Lacks conserved residue(s) required for the propagation of feature annotation.</text>
</comment>
<dbReference type="EC" id="2.1.1.163" evidence="5"/>
<dbReference type="EMBL" id="CP012670">
    <property type="protein sequence ID" value="AUX22222.1"/>
    <property type="molecule type" value="Genomic_DNA"/>
</dbReference>
<evidence type="ECO:0000256" key="4">
    <source>
        <dbReference type="ARBA" id="ARBA00022691"/>
    </source>
</evidence>
<reference evidence="6 7" key="1">
    <citation type="submission" date="2015-09" db="EMBL/GenBank/DDBJ databases">
        <title>Sorangium comparison.</title>
        <authorList>
            <person name="Zaburannyi N."/>
            <person name="Bunk B."/>
            <person name="Overmann J."/>
            <person name="Mueller R."/>
        </authorList>
    </citation>
    <scope>NUCLEOTIDE SEQUENCE [LARGE SCALE GENOMIC DNA]</scope>
    <source>
        <strain evidence="6 7">So ceGT47</strain>
    </source>
</reference>
<name>A0A4V0NDC8_SORCE</name>
<comment type="pathway">
    <text evidence="5">Quinol/quinone metabolism; menaquinone biosynthesis; menaquinol from 1,4-dihydroxy-2-naphthoate: step 2/2.</text>
</comment>
<dbReference type="InterPro" id="IPR004033">
    <property type="entry name" value="UbiE/COQ5_MeTrFase"/>
</dbReference>
<sequence>MSQTGHEGAPREGRRAGSGEMFDGIAERYDLLNRILSLGLDQGWRRRAVRALELSPGATVLDLATGTGDLAIAIARAHDVRVIGVDPSQGMLAVGRRKVEAAGLAGRIALEVGDAEQLGLGDASVDAISMAFGIRNVPDRDRALREMARVARPGGRIAILELSEPRGGLMGKLAGFHVHTLVPFVGGAISGRDEYRYLQESIARFPPPDEFAERMRGAGLRVLRVEPLTLGAVCLFVATPEGA</sequence>
<dbReference type="InterPro" id="IPR029063">
    <property type="entry name" value="SAM-dependent_MTases_sf"/>
</dbReference>
<dbReference type="Proteomes" id="UP000295781">
    <property type="component" value="Chromosome"/>
</dbReference>
<dbReference type="Pfam" id="PF01209">
    <property type="entry name" value="Ubie_methyltran"/>
    <property type="match status" value="1"/>
</dbReference>
<evidence type="ECO:0000313" key="7">
    <source>
        <dbReference type="Proteomes" id="UP000295781"/>
    </source>
</evidence>
<dbReference type="PROSITE" id="PS51608">
    <property type="entry name" value="SAM_MT_UBIE"/>
    <property type="match status" value="1"/>
</dbReference>
<feature type="binding site" evidence="5">
    <location>
        <begin position="114"/>
        <end position="115"/>
    </location>
    <ligand>
        <name>S-adenosyl-L-methionine</name>
        <dbReference type="ChEBI" id="CHEBI:59789"/>
    </ligand>
</feature>
<keyword evidence="6" id="KW-0830">Ubiquinone</keyword>
<dbReference type="CDD" id="cd02440">
    <property type="entry name" value="AdoMet_MTases"/>
    <property type="match status" value="1"/>
</dbReference>
<organism evidence="6 7">
    <name type="scientific">Sorangium cellulosum</name>
    <name type="common">Polyangium cellulosum</name>
    <dbReference type="NCBI Taxonomy" id="56"/>
    <lineage>
        <taxon>Bacteria</taxon>
        <taxon>Pseudomonadati</taxon>
        <taxon>Myxococcota</taxon>
        <taxon>Polyangia</taxon>
        <taxon>Polyangiales</taxon>
        <taxon>Polyangiaceae</taxon>
        <taxon>Sorangium</taxon>
    </lineage>
</organism>
<dbReference type="NCBIfam" id="TIGR01934">
    <property type="entry name" value="MenG_MenH_UbiE"/>
    <property type="match status" value="1"/>
</dbReference>
<protein>
    <recommendedName>
        <fullName evidence="5">Demethylmenaquinone methyltransferase</fullName>
        <ecNumber evidence="5">2.1.1.163</ecNumber>
    </recommendedName>
</protein>
<feature type="binding site" evidence="5">
    <location>
        <position position="67"/>
    </location>
    <ligand>
        <name>S-adenosyl-L-methionine</name>
        <dbReference type="ChEBI" id="CHEBI:59789"/>
    </ligand>
</feature>
<dbReference type="OrthoDB" id="9808140at2"/>
<keyword evidence="1 5" id="KW-0474">Menaquinone biosynthesis</keyword>
<dbReference type="GO" id="GO:0032259">
    <property type="term" value="P:methylation"/>
    <property type="evidence" value="ECO:0007669"/>
    <property type="project" value="UniProtKB-KW"/>
</dbReference>
<keyword evidence="3 5" id="KW-0808">Transferase</keyword>
<proteinExistence type="inferred from homology"/>
<dbReference type="GO" id="GO:0043770">
    <property type="term" value="F:demethylmenaquinone methyltransferase activity"/>
    <property type="evidence" value="ECO:0007669"/>
    <property type="project" value="UniProtKB-UniRule"/>
</dbReference>
<dbReference type="HAMAP" id="MF_01813">
    <property type="entry name" value="MenG_UbiE_methyltr"/>
    <property type="match status" value="1"/>
</dbReference>
<comment type="similarity">
    <text evidence="5">Belongs to the class I-like SAM-binding methyltransferase superfamily. MenG/UbiE family.</text>
</comment>
<dbReference type="SUPFAM" id="SSF53335">
    <property type="entry name" value="S-adenosyl-L-methionine-dependent methyltransferases"/>
    <property type="match status" value="1"/>
</dbReference>
<evidence type="ECO:0000256" key="3">
    <source>
        <dbReference type="ARBA" id="ARBA00022679"/>
    </source>
</evidence>
<dbReference type="AlphaFoldDB" id="A0A4V0NDC8"/>
<dbReference type="PANTHER" id="PTHR43591:SF24">
    <property type="entry name" value="2-METHOXY-6-POLYPRENYL-1,4-BENZOQUINOL METHYLASE, MITOCHONDRIAL"/>
    <property type="match status" value="1"/>
</dbReference>
<evidence type="ECO:0000256" key="5">
    <source>
        <dbReference type="HAMAP-Rule" id="MF_01813"/>
    </source>
</evidence>
<evidence type="ECO:0000313" key="6">
    <source>
        <dbReference type="EMBL" id="AUX22222.1"/>
    </source>
</evidence>
<comment type="function">
    <text evidence="5">Methyltransferase required for the conversion of demethylmenaquinol (DMKH2) to menaquinol (MKH2).</text>
</comment>
<accession>A0A4V0NDC8</accession>
<keyword evidence="4 5" id="KW-0949">S-adenosyl-L-methionine</keyword>
<feature type="binding site" evidence="5">
    <location>
        <position position="86"/>
    </location>
    <ligand>
        <name>S-adenosyl-L-methionine</name>
        <dbReference type="ChEBI" id="CHEBI:59789"/>
    </ligand>
</feature>
<dbReference type="NCBIfam" id="NF001244">
    <property type="entry name" value="PRK00216.1-5"/>
    <property type="match status" value="1"/>
</dbReference>
<dbReference type="GO" id="GO:0009234">
    <property type="term" value="P:menaquinone biosynthetic process"/>
    <property type="evidence" value="ECO:0007669"/>
    <property type="project" value="UniProtKB-UniRule"/>
</dbReference>
<dbReference type="PROSITE" id="PS01183">
    <property type="entry name" value="UBIE_1"/>
    <property type="match status" value="1"/>
</dbReference>
<comment type="catalytic activity">
    <reaction evidence="5">
        <text>a 2-demethylmenaquinol + S-adenosyl-L-methionine = a menaquinol + S-adenosyl-L-homocysteine + H(+)</text>
        <dbReference type="Rhea" id="RHEA:42640"/>
        <dbReference type="Rhea" id="RHEA-COMP:9539"/>
        <dbReference type="Rhea" id="RHEA-COMP:9563"/>
        <dbReference type="ChEBI" id="CHEBI:15378"/>
        <dbReference type="ChEBI" id="CHEBI:18151"/>
        <dbReference type="ChEBI" id="CHEBI:55437"/>
        <dbReference type="ChEBI" id="CHEBI:57856"/>
        <dbReference type="ChEBI" id="CHEBI:59789"/>
        <dbReference type="EC" id="2.1.1.163"/>
    </reaction>
</comment>
<dbReference type="RefSeq" id="WP_129347421.1">
    <property type="nucleotide sequence ID" value="NZ_CP012670.1"/>
</dbReference>
<dbReference type="UniPathway" id="UPA00232"/>
<dbReference type="GO" id="GO:0006744">
    <property type="term" value="P:ubiquinone biosynthetic process"/>
    <property type="evidence" value="ECO:0007669"/>
    <property type="project" value="UniProtKB-UniPathway"/>
</dbReference>
<keyword evidence="2 5" id="KW-0489">Methyltransferase</keyword>
<dbReference type="InterPro" id="IPR023576">
    <property type="entry name" value="UbiE/COQ5_MeTrFase_CS"/>
</dbReference>